<keyword evidence="2" id="KW-1185">Reference proteome</keyword>
<name>A0A4V2LWC8_9ACTN</name>
<accession>A0A4V2LWC8</accession>
<dbReference type="EMBL" id="SJJR01000011">
    <property type="protein sequence ID" value="TCB96025.1"/>
    <property type="molecule type" value="Genomic_DNA"/>
</dbReference>
<protein>
    <submittedName>
        <fullName evidence="1">Uncharacterized protein</fullName>
    </submittedName>
</protein>
<dbReference type="Proteomes" id="UP000292274">
    <property type="component" value="Unassembled WGS sequence"/>
</dbReference>
<evidence type="ECO:0000313" key="1">
    <source>
        <dbReference type="EMBL" id="TCB96025.1"/>
    </source>
</evidence>
<organism evidence="1 2">
    <name type="scientific">Micromonospora zingiberis</name>
    <dbReference type="NCBI Taxonomy" id="2053011"/>
    <lineage>
        <taxon>Bacteria</taxon>
        <taxon>Bacillati</taxon>
        <taxon>Actinomycetota</taxon>
        <taxon>Actinomycetes</taxon>
        <taxon>Micromonosporales</taxon>
        <taxon>Micromonosporaceae</taxon>
        <taxon>Micromonospora</taxon>
    </lineage>
</organism>
<proteinExistence type="predicted"/>
<sequence>MALPDVRPEVPFRVQLSWTTVDSHNGNPCSCCQPGGSCVIKVLDRPTYDGWIWIEGYQLNAAGDATERRALYVLKNGLRRL</sequence>
<comment type="caution">
    <text evidence="1">The sequence shown here is derived from an EMBL/GenBank/DDBJ whole genome shotgun (WGS) entry which is preliminary data.</text>
</comment>
<reference evidence="1 2" key="1">
    <citation type="submission" date="2019-02" db="EMBL/GenBank/DDBJ databases">
        <title>Jishengella sp. nov., isolated from a root of Zingiber montanum.</title>
        <authorList>
            <person name="Kuncharoen N."/>
            <person name="Kudo T."/>
            <person name="Masahiro Y."/>
            <person name="Ohkuma M."/>
            <person name="Tanasupawat S."/>
        </authorList>
    </citation>
    <scope>NUCLEOTIDE SEQUENCE [LARGE SCALE GENOMIC DNA]</scope>
    <source>
        <strain evidence="1 2">PLAI 1-1</strain>
    </source>
</reference>
<gene>
    <name evidence="1" type="ORF">E0H26_17890</name>
</gene>
<dbReference type="AlphaFoldDB" id="A0A4V2LWC8"/>
<evidence type="ECO:0000313" key="2">
    <source>
        <dbReference type="Proteomes" id="UP000292274"/>
    </source>
</evidence>